<protein>
    <recommendedName>
        <fullName evidence="3">DUF4384 domain-containing protein</fullName>
    </recommendedName>
</protein>
<accession>A0ABY3PKA0</accession>
<reference evidence="1 2" key="1">
    <citation type="journal article" date="2021" name="Genome Biol. Evol.">
        <title>Complete Genome Sequencing of a Novel Gloeobacter Species from a Waterfall Cave in Mexico.</title>
        <authorList>
            <person name="Saw J.H."/>
            <person name="Cardona T."/>
            <person name="Montejano G."/>
        </authorList>
    </citation>
    <scope>NUCLEOTIDE SEQUENCE [LARGE SCALE GENOMIC DNA]</scope>
    <source>
        <strain evidence="1">MG652769</strain>
    </source>
</reference>
<dbReference type="RefSeq" id="WP_230841062.1">
    <property type="nucleotide sequence ID" value="NZ_CP063845.1"/>
</dbReference>
<proteinExistence type="predicted"/>
<name>A0ABY3PKA0_9CYAN</name>
<keyword evidence="2" id="KW-1185">Reference proteome</keyword>
<evidence type="ECO:0000313" key="1">
    <source>
        <dbReference type="EMBL" id="UFP94002.1"/>
    </source>
</evidence>
<organism evidence="1 2">
    <name type="scientific">Gloeobacter morelensis MG652769</name>
    <dbReference type="NCBI Taxonomy" id="2781736"/>
    <lineage>
        <taxon>Bacteria</taxon>
        <taxon>Bacillati</taxon>
        <taxon>Cyanobacteriota</taxon>
        <taxon>Cyanophyceae</taxon>
        <taxon>Gloeobacterales</taxon>
        <taxon>Gloeobacteraceae</taxon>
        <taxon>Gloeobacter</taxon>
        <taxon>Gloeobacter morelensis</taxon>
    </lineage>
</organism>
<gene>
    <name evidence="1" type="ORF">ISF26_19905</name>
</gene>
<sequence>MPAPRPQPIRINGKNRVAEALRQSLENSPLLIASEDEAAPAAVEVQDGRFVYVLDGRPLGAARFAGMRPERGALVTLEHLAGYLNIRNLTNRYTKLKDALAVELKRLTREATKDKPGEAEPLPMNGDATVIASGRSLVVEVTNQSSVPLNIYIIDLDQDLRLAPLHPLTGYGKPTKPGETLKIGYGPEVIITLSAPKNQPEGYDHLVIVGSVGAADLSNISLPALGEKLTAIDDLFGTGSRFDRDFRTALTGQVPDAATALDPKDDWTAVHRTVAVKKAG</sequence>
<evidence type="ECO:0000313" key="2">
    <source>
        <dbReference type="Proteomes" id="UP001054846"/>
    </source>
</evidence>
<evidence type="ECO:0008006" key="3">
    <source>
        <dbReference type="Google" id="ProtNLM"/>
    </source>
</evidence>
<dbReference type="EMBL" id="CP063845">
    <property type="protein sequence ID" value="UFP94002.1"/>
    <property type="molecule type" value="Genomic_DNA"/>
</dbReference>
<dbReference type="Proteomes" id="UP001054846">
    <property type="component" value="Chromosome"/>
</dbReference>